<reference evidence="3 4" key="1">
    <citation type="journal article" date="2004" name="Nature">
        <title>Genome evolution in yeasts.</title>
        <authorList>
            <consortium name="Genolevures"/>
            <person name="Dujon B."/>
            <person name="Sherman D."/>
            <person name="Fischer G."/>
            <person name="Durrens P."/>
            <person name="Casaregola S."/>
            <person name="Lafontaine I."/>
            <person name="de Montigny J."/>
            <person name="Marck C."/>
            <person name="Neuveglise C."/>
            <person name="Talla E."/>
            <person name="Goffard N."/>
            <person name="Frangeul L."/>
            <person name="Aigle M."/>
            <person name="Anthouard V."/>
            <person name="Babour A."/>
            <person name="Barbe V."/>
            <person name="Barnay S."/>
            <person name="Blanchin S."/>
            <person name="Beckerich J.M."/>
            <person name="Beyne E."/>
            <person name="Bleykasten C."/>
            <person name="Boisrame A."/>
            <person name="Boyer J."/>
            <person name="Cattolico L."/>
            <person name="Confanioleri F."/>
            <person name="de Daruvar A."/>
            <person name="Despons L."/>
            <person name="Fabre E."/>
            <person name="Fairhead C."/>
            <person name="Ferry-Dumazet H."/>
            <person name="Groppi A."/>
            <person name="Hantraye F."/>
            <person name="Hennequin C."/>
            <person name="Jauniaux N."/>
            <person name="Joyet P."/>
            <person name="Kachouri R."/>
            <person name="Kerrest A."/>
            <person name="Koszul R."/>
            <person name="Lemaire M."/>
            <person name="Lesur I."/>
            <person name="Ma L."/>
            <person name="Muller H."/>
            <person name="Nicaud J.M."/>
            <person name="Nikolski M."/>
            <person name="Oztas S."/>
            <person name="Ozier-Kalogeropoulos O."/>
            <person name="Pellenz S."/>
            <person name="Potier S."/>
            <person name="Richard G.F."/>
            <person name="Straub M.L."/>
            <person name="Suleau A."/>
            <person name="Swennene D."/>
            <person name="Tekaia F."/>
            <person name="Wesolowski-Louvel M."/>
            <person name="Westhof E."/>
            <person name="Wirth B."/>
            <person name="Zeniou-Meyer M."/>
            <person name="Zivanovic I."/>
            <person name="Bolotin-Fukuhara M."/>
            <person name="Thierry A."/>
            <person name="Bouchier C."/>
            <person name="Caudron B."/>
            <person name="Scarpelli C."/>
            <person name="Gaillardin C."/>
            <person name="Weissenbach J."/>
            <person name="Wincker P."/>
            <person name="Souciet J.L."/>
        </authorList>
    </citation>
    <scope>NUCLEOTIDE SEQUENCE [LARGE SCALE GENOMIC DNA]</scope>
    <source>
        <strain evidence="4">ATCC 36239 / CBS 767 / BCRC 21394 / JCM 1990 / NBRC 0083 / IGC 2968</strain>
    </source>
</reference>
<dbReference type="GeneID" id="2905559"/>
<sequence>MDQFLYLQHIKNIMQYLKILLSLLILVNFVEPMVLKKRMIRTPKREYVPRNDNTRIRFGKRQADCKPKSSSKTVSTTSSDWSDQFTENPSYETTT</sequence>
<keyword evidence="2" id="KW-0812">Transmembrane</keyword>
<dbReference type="HOGENOM" id="CLU_2372766_0_0_1"/>
<keyword evidence="2" id="KW-1133">Transmembrane helix</keyword>
<dbReference type="KEGG" id="dha:DEHA2G24332g"/>
<organism evidence="3 4">
    <name type="scientific">Debaryomyces hansenii (strain ATCC 36239 / CBS 767 / BCRC 21394 / JCM 1990 / NBRC 0083 / IGC 2968)</name>
    <name type="common">Yeast</name>
    <name type="synonym">Torulaspora hansenii</name>
    <dbReference type="NCBI Taxonomy" id="284592"/>
    <lineage>
        <taxon>Eukaryota</taxon>
        <taxon>Fungi</taxon>
        <taxon>Dikarya</taxon>
        <taxon>Ascomycota</taxon>
        <taxon>Saccharomycotina</taxon>
        <taxon>Pichiomycetes</taxon>
        <taxon>Debaryomycetaceae</taxon>
        <taxon>Debaryomyces</taxon>
    </lineage>
</organism>
<protein>
    <submittedName>
        <fullName evidence="3">DEHA2G24332p</fullName>
    </submittedName>
</protein>
<feature type="compositionally biased region" description="Low complexity" evidence="1">
    <location>
        <begin position="68"/>
        <end position="79"/>
    </location>
</feature>
<name>Q6BGS4_DEBHA</name>
<keyword evidence="4" id="KW-1185">Reference proteome</keyword>
<dbReference type="Proteomes" id="UP000000599">
    <property type="component" value="Chromosome G"/>
</dbReference>
<proteinExistence type="predicted"/>
<evidence type="ECO:0000313" key="3">
    <source>
        <dbReference type="EMBL" id="CAG91112.2"/>
    </source>
</evidence>
<evidence type="ECO:0000256" key="2">
    <source>
        <dbReference type="SAM" id="Phobius"/>
    </source>
</evidence>
<dbReference type="InParanoid" id="Q6BGS4"/>
<dbReference type="VEuPathDB" id="FungiDB:DEHA2G24332g"/>
<dbReference type="AlphaFoldDB" id="Q6BGS4"/>
<feature type="transmembrane region" description="Helical" evidence="2">
    <location>
        <begin position="16"/>
        <end position="35"/>
    </location>
</feature>
<dbReference type="RefSeq" id="XP_462597.2">
    <property type="nucleotide sequence ID" value="XM_462597.1"/>
</dbReference>
<gene>
    <name evidence="3" type="ordered locus">DEHA2G24332g</name>
</gene>
<keyword evidence="2" id="KW-0472">Membrane</keyword>
<evidence type="ECO:0000313" key="4">
    <source>
        <dbReference type="Proteomes" id="UP000000599"/>
    </source>
</evidence>
<feature type="compositionally biased region" description="Basic and acidic residues" evidence="1">
    <location>
        <begin position="58"/>
        <end position="67"/>
    </location>
</feature>
<feature type="compositionally biased region" description="Polar residues" evidence="1">
    <location>
        <begin position="80"/>
        <end position="95"/>
    </location>
</feature>
<feature type="region of interest" description="Disordered" evidence="1">
    <location>
        <begin position="58"/>
        <end position="95"/>
    </location>
</feature>
<dbReference type="EMBL" id="CR382139">
    <property type="protein sequence ID" value="CAG91112.2"/>
    <property type="molecule type" value="Genomic_DNA"/>
</dbReference>
<evidence type="ECO:0000256" key="1">
    <source>
        <dbReference type="SAM" id="MobiDB-lite"/>
    </source>
</evidence>
<accession>Q6BGS4</accession>